<dbReference type="AlphaFoldDB" id="A0A3Q1MWG2"/>
<dbReference type="Ensembl" id="ENSBTAT00000084271.2">
    <property type="protein sequence ID" value="ENSBTAP00000059777.2"/>
    <property type="gene ID" value="ENSBTAG00000049565.2"/>
</dbReference>
<accession>A0A3Q1MWG2</accession>
<dbReference type="VEuPathDB" id="HostDB:ENSBTAG00000049565"/>
<protein>
    <recommendedName>
        <fullName evidence="1">Neuronal regeneration-related protein</fullName>
    </recommendedName>
    <alternativeName>
        <fullName evidence="2">Neuronal protein 3.1</fullName>
    </alternativeName>
    <alternativeName>
        <fullName evidence="3">Protein p311</fullName>
    </alternativeName>
</protein>
<dbReference type="PANTHER" id="PTHR17102">
    <property type="entry name" value="NEURONAL REGENERATION-RELATED PROTEIN"/>
    <property type="match status" value="1"/>
</dbReference>
<dbReference type="GeneTree" id="ENSGT00970000194549"/>
<dbReference type="Bgee" id="ENSBTAG00000049565">
    <property type="expression patterns" value="Expressed in thymus and 28 other cell types or tissues"/>
</dbReference>
<evidence type="ECO:0000256" key="2">
    <source>
        <dbReference type="ARBA" id="ARBA00031310"/>
    </source>
</evidence>
<reference evidence="5" key="3">
    <citation type="submission" date="2025-09" db="UniProtKB">
        <authorList>
            <consortium name="Ensembl"/>
        </authorList>
    </citation>
    <scope>IDENTIFICATION</scope>
    <source>
        <strain evidence="5">Hereford</strain>
    </source>
</reference>
<name>A0A3Q1MWG2_BOVIN</name>
<dbReference type="GO" id="GO:0031103">
    <property type="term" value="P:axon regeneration"/>
    <property type="evidence" value="ECO:0000318"/>
    <property type="project" value="GO_Central"/>
</dbReference>
<evidence type="ECO:0000256" key="4">
    <source>
        <dbReference type="SAM" id="MobiDB-lite"/>
    </source>
</evidence>
<dbReference type="InterPro" id="IPR024417">
    <property type="entry name" value="Neuronal_3.1"/>
</dbReference>
<dbReference type="GO" id="GO:0017015">
    <property type="term" value="P:regulation of transforming growth factor beta receptor signaling pathway"/>
    <property type="evidence" value="ECO:0000318"/>
    <property type="project" value="GO_Central"/>
</dbReference>
<feature type="region of interest" description="Disordered" evidence="4">
    <location>
        <begin position="44"/>
        <end position="71"/>
    </location>
</feature>
<reference evidence="5" key="1">
    <citation type="submission" date="2018-03" db="EMBL/GenBank/DDBJ databases">
        <title>ARS-UCD1.2.</title>
        <authorList>
            <person name="Rosen B.D."/>
            <person name="Bickhart D.M."/>
            <person name="Koren S."/>
            <person name="Schnabel R.D."/>
            <person name="Hall R."/>
            <person name="Zimin A."/>
            <person name="Dreischer C."/>
            <person name="Schultheiss S."/>
            <person name="Schroeder S.G."/>
            <person name="Elsik C.G."/>
            <person name="Couldrey C."/>
            <person name="Liu G.E."/>
            <person name="Van Tassell C.P."/>
            <person name="Phillippy A.M."/>
            <person name="Smith T.P.L."/>
            <person name="Medrano J.F."/>
        </authorList>
    </citation>
    <scope>NUCLEOTIDE SEQUENCE [LARGE SCALE GENOMIC DNA]</scope>
    <source>
        <strain evidence="5">Hereford</strain>
    </source>
</reference>
<evidence type="ECO:0000313" key="6">
    <source>
        <dbReference type="Proteomes" id="UP000009136"/>
    </source>
</evidence>
<evidence type="ECO:0000256" key="1">
    <source>
        <dbReference type="ARBA" id="ARBA00022173"/>
    </source>
</evidence>
<keyword evidence="6" id="KW-1185">Reference proteome</keyword>
<dbReference type="Pfam" id="PF11092">
    <property type="entry name" value="Alveol-reg_P311"/>
    <property type="match status" value="1"/>
</dbReference>
<dbReference type="PANTHER" id="PTHR17102:SF4">
    <property type="entry name" value="NEURONAL REGENERATION-RELATED PROTEIN"/>
    <property type="match status" value="1"/>
</dbReference>
<dbReference type="GO" id="GO:0045664">
    <property type="term" value="P:regulation of neuron differentiation"/>
    <property type="evidence" value="ECO:0000318"/>
    <property type="project" value="GO_Central"/>
</dbReference>
<evidence type="ECO:0000313" key="5">
    <source>
        <dbReference type="Ensembl" id="ENSBTAP00000059777.2"/>
    </source>
</evidence>
<dbReference type="InParanoid" id="A0A3Q1MWG2"/>
<organism evidence="5 6">
    <name type="scientific">Bos taurus</name>
    <name type="common">Bovine</name>
    <dbReference type="NCBI Taxonomy" id="9913"/>
    <lineage>
        <taxon>Eukaryota</taxon>
        <taxon>Metazoa</taxon>
        <taxon>Chordata</taxon>
        <taxon>Craniata</taxon>
        <taxon>Vertebrata</taxon>
        <taxon>Euteleostomi</taxon>
        <taxon>Mammalia</taxon>
        <taxon>Eutheria</taxon>
        <taxon>Laurasiatheria</taxon>
        <taxon>Artiodactyla</taxon>
        <taxon>Ruminantia</taxon>
        <taxon>Pecora</taxon>
        <taxon>Bovidae</taxon>
        <taxon>Bovinae</taxon>
        <taxon>Bos</taxon>
    </lineage>
</organism>
<reference evidence="5" key="2">
    <citation type="submission" date="2025-08" db="UniProtKB">
        <authorList>
            <consortium name="Ensembl"/>
        </authorList>
    </citation>
    <scope>IDENTIFICATION</scope>
    <source>
        <strain evidence="5">Hereford</strain>
    </source>
</reference>
<feature type="compositionally biased region" description="Polar residues" evidence="4">
    <location>
        <begin position="48"/>
        <end position="60"/>
    </location>
</feature>
<dbReference type="Proteomes" id="UP000009136">
    <property type="component" value="Chromosome 2"/>
</dbReference>
<evidence type="ECO:0000256" key="3">
    <source>
        <dbReference type="ARBA" id="ARBA00033348"/>
    </source>
</evidence>
<proteinExistence type="predicted"/>
<sequence>MTLVSELSVALWCRLICSSAPRFAYKLPIRGRLPIPKKVNLKKDGKTKTASVTPPGSNELHSPKISHLHFF</sequence>